<dbReference type="InterPro" id="IPR013766">
    <property type="entry name" value="Thioredoxin_domain"/>
</dbReference>
<dbReference type="Proteomes" id="UP000187261">
    <property type="component" value="Unassembled WGS sequence"/>
</dbReference>
<evidence type="ECO:0000313" key="3">
    <source>
        <dbReference type="EMBL" id="SIT95447.1"/>
    </source>
</evidence>
<keyword evidence="4" id="KW-1185">Reference proteome</keyword>
<keyword evidence="1" id="KW-0732">Signal</keyword>
<evidence type="ECO:0000256" key="1">
    <source>
        <dbReference type="SAM" id="SignalP"/>
    </source>
</evidence>
<dbReference type="InterPro" id="IPR036249">
    <property type="entry name" value="Thioredoxin-like_sf"/>
</dbReference>
<dbReference type="GO" id="GO:0045454">
    <property type="term" value="P:cell redox homeostasis"/>
    <property type="evidence" value="ECO:0007669"/>
    <property type="project" value="TreeGrafter"/>
</dbReference>
<dbReference type="InterPro" id="IPR012336">
    <property type="entry name" value="Thioredoxin-like_fold"/>
</dbReference>
<dbReference type="RefSeq" id="WP_076781400.1">
    <property type="nucleotide sequence ID" value="NZ_FTPU01000001.1"/>
</dbReference>
<dbReference type="SUPFAM" id="SSF52833">
    <property type="entry name" value="Thioredoxin-like"/>
    <property type="match status" value="1"/>
</dbReference>
<feature type="signal peptide" evidence="1">
    <location>
        <begin position="1"/>
        <end position="18"/>
    </location>
</feature>
<dbReference type="AlphaFoldDB" id="A0A1U7PRX0"/>
<evidence type="ECO:0000259" key="2">
    <source>
        <dbReference type="PROSITE" id="PS51352"/>
    </source>
</evidence>
<dbReference type="EMBL" id="FTPU01000001">
    <property type="protein sequence ID" value="SIT95447.1"/>
    <property type="molecule type" value="Genomic_DNA"/>
</dbReference>
<dbReference type="STRING" id="1121284.SAMN05660493_00094"/>
<accession>A0A1U7PRX0</accession>
<gene>
    <name evidence="3" type="ORF">SAMN05660493_00094</name>
</gene>
<feature type="chain" id="PRO_5012798413" evidence="1">
    <location>
        <begin position="19"/>
        <end position="387"/>
    </location>
</feature>
<name>A0A1U7PRX0_9FLAO</name>
<dbReference type="PROSITE" id="PS51352">
    <property type="entry name" value="THIOREDOXIN_2"/>
    <property type="match status" value="1"/>
</dbReference>
<protein>
    <submittedName>
        <fullName evidence="3">Thioredoxin-like domain-containing protein</fullName>
    </submittedName>
</protein>
<proteinExistence type="predicted"/>
<dbReference type="Gene3D" id="3.40.30.10">
    <property type="entry name" value="Glutaredoxin"/>
    <property type="match status" value="1"/>
</dbReference>
<reference evidence="4" key="1">
    <citation type="submission" date="2016-10" db="EMBL/GenBank/DDBJ databases">
        <authorList>
            <person name="Varghese N."/>
            <person name="Submissions S."/>
        </authorList>
    </citation>
    <scope>NUCLEOTIDE SEQUENCE [LARGE SCALE GENOMIC DNA]</scope>
    <source>
        <strain evidence="4">DSM 19482</strain>
    </source>
</reference>
<dbReference type="PANTHER" id="PTHR43601:SF3">
    <property type="entry name" value="THIOREDOXIN, MITOCHONDRIAL"/>
    <property type="match status" value="1"/>
</dbReference>
<sequence>MKKILPALLLLVSLLSFSQGITFENSDFKTTLAKAKAEKKLIFLDAFTSWCGPCKLMAKNIFTKPAVGEFYNSHFVNAKIDMEKGEGIELAKKFNVKVYPTYLFIDGNGEVVHRTIGYVEEKDFLQFAKDAEDPNRRLGALKKQFEEGENNPDFLKNLASLTVYTEPDYTVKVLEQYFPQKSNLDNEDVDLLLSVLKNSDSPLYSVFVDKKNDIVKAFTEAGYSKIDKSLKLNSIAVKAYNKETDSYNDNYFLTEAEKVTGKEEAQKYLLSQKVNSAFKRKDMATYEKLMLELYKDYTSASSVTLNSAAWNFFENVNTKTSLETAVLWAQESVKKDEHYANTDTLANLYNKLGKKNEAKVWAQKSIELAKKSGQDYEDTQKLLDGLK</sequence>
<dbReference type="PANTHER" id="PTHR43601">
    <property type="entry name" value="THIOREDOXIN, MITOCHONDRIAL"/>
    <property type="match status" value="1"/>
</dbReference>
<evidence type="ECO:0000313" key="4">
    <source>
        <dbReference type="Proteomes" id="UP000187261"/>
    </source>
</evidence>
<feature type="domain" description="Thioredoxin" evidence="2">
    <location>
        <begin position="8"/>
        <end position="133"/>
    </location>
</feature>
<organism evidence="3 4">
    <name type="scientific">Epilithonimonas bovis DSM 19482</name>
    <dbReference type="NCBI Taxonomy" id="1121284"/>
    <lineage>
        <taxon>Bacteria</taxon>
        <taxon>Pseudomonadati</taxon>
        <taxon>Bacteroidota</taxon>
        <taxon>Flavobacteriia</taxon>
        <taxon>Flavobacteriales</taxon>
        <taxon>Weeksellaceae</taxon>
        <taxon>Chryseobacterium group</taxon>
        <taxon>Epilithonimonas</taxon>
    </lineage>
</organism>
<dbReference type="OrthoDB" id="120730at2"/>
<dbReference type="Pfam" id="PF13098">
    <property type="entry name" value="Thioredoxin_2"/>
    <property type="match status" value="1"/>
</dbReference>